<protein>
    <recommendedName>
        <fullName evidence="3">Glycosyl transferase family 2</fullName>
    </recommendedName>
</protein>
<comment type="caution">
    <text evidence="1">The sequence shown here is derived from an EMBL/GenBank/DDBJ whole genome shotgun (WGS) entry which is preliminary data.</text>
</comment>
<reference evidence="1 2" key="1">
    <citation type="submission" date="2023-04" db="EMBL/GenBank/DDBJ databases">
        <title>Marinoamorphus aggregata gen. nov., sp. Nov., isolate from tissue of brittle star Ophioplocus japonicus.</title>
        <authorList>
            <person name="Kawano K."/>
            <person name="Sawayama S."/>
            <person name="Nakagawa S."/>
        </authorList>
    </citation>
    <scope>NUCLEOTIDE SEQUENCE [LARGE SCALE GENOMIC DNA]</scope>
    <source>
        <strain evidence="1 2">NKW23</strain>
    </source>
</reference>
<sequence>MAAKPGHGGAERRALEIVIPIRHVWWIGLLARHYAARKLHPLWILDANAHWLFRLWARLRLRRVVTVRASAPRAETMLGPAVSVLDCDWVVRMDGDELPSEALVAALHRLAAGELAEASGDIACLACARRWLRLEDGRVVFSRNRLFGREGEDHQYRVFRRAGLAFTEAIHTPGFEVDTRRLRFLGPETCIWHFNWICYSTAERRAKITAYDAQAPDAGSDFRAFYLPEEAPAGTHDWAPCPEPAVAAMCRRIARFRASPLCRLLLRIGPN</sequence>
<evidence type="ECO:0000313" key="2">
    <source>
        <dbReference type="Proteomes" id="UP001239909"/>
    </source>
</evidence>
<keyword evidence="2" id="KW-1185">Reference proteome</keyword>
<accession>A0ABQ6LF40</accession>
<dbReference type="EMBL" id="BSYI01000007">
    <property type="protein sequence ID" value="GMG81946.1"/>
    <property type="molecule type" value="Genomic_DNA"/>
</dbReference>
<organism evidence="1 2">
    <name type="scientific">Paralimibaculum aggregatum</name>
    <dbReference type="NCBI Taxonomy" id="3036245"/>
    <lineage>
        <taxon>Bacteria</taxon>
        <taxon>Pseudomonadati</taxon>
        <taxon>Pseudomonadota</taxon>
        <taxon>Alphaproteobacteria</taxon>
        <taxon>Rhodobacterales</taxon>
        <taxon>Paracoccaceae</taxon>
        <taxon>Paralimibaculum</taxon>
    </lineage>
</organism>
<dbReference type="RefSeq" id="WP_285670688.1">
    <property type="nucleotide sequence ID" value="NZ_BSYI01000007.1"/>
</dbReference>
<gene>
    <name evidence="1" type="ORF">LNKW23_11590</name>
</gene>
<proteinExistence type="predicted"/>
<name>A0ABQ6LF40_9RHOB</name>
<evidence type="ECO:0000313" key="1">
    <source>
        <dbReference type="EMBL" id="GMG81946.1"/>
    </source>
</evidence>
<evidence type="ECO:0008006" key="3">
    <source>
        <dbReference type="Google" id="ProtNLM"/>
    </source>
</evidence>
<dbReference type="Proteomes" id="UP001239909">
    <property type="component" value="Unassembled WGS sequence"/>
</dbReference>